<keyword evidence="3" id="KW-1185">Reference proteome</keyword>
<gene>
    <name evidence="2" type="ORF">SMTD_LOCUS11270</name>
</gene>
<feature type="transmembrane region" description="Helical" evidence="1">
    <location>
        <begin position="20"/>
        <end position="39"/>
    </location>
</feature>
<protein>
    <submittedName>
        <fullName evidence="2">Uncharacterized protein</fullName>
    </submittedName>
</protein>
<dbReference type="Proteomes" id="UP000269396">
    <property type="component" value="Unassembled WGS sequence"/>
</dbReference>
<keyword evidence="1" id="KW-0812">Transmembrane</keyword>
<proteinExistence type="predicted"/>
<evidence type="ECO:0000313" key="3">
    <source>
        <dbReference type="Proteomes" id="UP000269396"/>
    </source>
</evidence>
<keyword evidence="1" id="KW-1133">Transmembrane helix</keyword>
<reference evidence="2 3" key="1">
    <citation type="submission" date="2018-11" db="EMBL/GenBank/DDBJ databases">
        <authorList>
            <consortium name="Pathogen Informatics"/>
        </authorList>
    </citation>
    <scope>NUCLEOTIDE SEQUENCE [LARGE SCALE GENOMIC DNA]</scope>
    <source>
        <strain>Denwood</strain>
        <strain evidence="3">Zambia</strain>
    </source>
</reference>
<sequence length="63" mass="6722">MEGGNLFCKLRFAKCVGNDFTVLSACVIVTAGISFPITLPSTAHSSAMARSAATQRFITYNFS</sequence>
<name>A0A3P8IIH3_9TREM</name>
<keyword evidence="1" id="KW-0472">Membrane</keyword>
<evidence type="ECO:0000256" key="1">
    <source>
        <dbReference type="SAM" id="Phobius"/>
    </source>
</evidence>
<organism evidence="2 3">
    <name type="scientific">Schistosoma mattheei</name>
    <dbReference type="NCBI Taxonomy" id="31246"/>
    <lineage>
        <taxon>Eukaryota</taxon>
        <taxon>Metazoa</taxon>
        <taxon>Spiralia</taxon>
        <taxon>Lophotrochozoa</taxon>
        <taxon>Platyhelminthes</taxon>
        <taxon>Trematoda</taxon>
        <taxon>Digenea</taxon>
        <taxon>Strigeidida</taxon>
        <taxon>Schistosomatoidea</taxon>
        <taxon>Schistosomatidae</taxon>
        <taxon>Schistosoma</taxon>
    </lineage>
</organism>
<evidence type="ECO:0000313" key="2">
    <source>
        <dbReference type="EMBL" id="VDP57623.1"/>
    </source>
</evidence>
<dbReference type="AlphaFoldDB" id="A0A3P8IIH3"/>
<dbReference type="EMBL" id="UZAL01031314">
    <property type="protein sequence ID" value="VDP57623.1"/>
    <property type="molecule type" value="Genomic_DNA"/>
</dbReference>
<accession>A0A3P8IIH3</accession>